<evidence type="ECO:0000313" key="4">
    <source>
        <dbReference type="Proteomes" id="UP000515512"/>
    </source>
</evidence>
<protein>
    <submittedName>
        <fullName evidence="3">DUF2637 domain-containing protein</fullName>
    </submittedName>
</protein>
<feature type="compositionally biased region" description="Basic and acidic residues" evidence="1">
    <location>
        <begin position="15"/>
        <end position="27"/>
    </location>
</feature>
<dbReference type="InterPro" id="IPR036388">
    <property type="entry name" value="WH-like_DNA-bd_sf"/>
</dbReference>
<dbReference type="Gene3D" id="1.10.10.10">
    <property type="entry name" value="Winged helix-like DNA-binding domain superfamily/Winged helix DNA-binding domain"/>
    <property type="match status" value="1"/>
</dbReference>
<dbReference type="EMBL" id="CP059399">
    <property type="protein sequence ID" value="QLY34006.1"/>
    <property type="molecule type" value="Genomic_DNA"/>
</dbReference>
<dbReference type="KEGG" id="nhu:H0264_18780"/>
<organism evidence="3 4">
    <name type="scientific">Nocardia huaxiensis</name>
    <dbReference type="NCBI Taxonomy" id="2755382"/>
    <lineage>
        <taxon>Bacteria</taxon>
        <taxon>Bacillati</taxon>
        <taxon>Actinomycetota</taxon>
        <taxon>Actinomycetes</taxon>
        <taxon>Mycobacteriales</taxon>
        <taxon>Nocardiaceae</taxon>
        <taxon>Nocardia</taxon>
    </lineage>
</organism>
<accession>A0A7D6Z638</accession>
<name>A0A7D6Z638_9NOCA</name>
<gene>
    <name evidence="3" type="ORF">H0264_18780</name>
</gene>
<evidence type="ECO:0000256" key="1">
    <source>
        <dbReference type="SAM" id="MobiDB-lite"/>
    </source>
</evidence>
<keyword evidence="2" id="KW-0812">Transmembrane</keyword>
<dbReference type="InterPro" id="IPR013324">
    <property type="entry name" value="RNA_pol_sigma_r3/r4-like"/>
</dbReference>
<dbReference type="Pfam" id="PF10935">
    <property type="entry name" value="DUF2637"/>
    <property type="match status" value="1"/>
</dbReference>
<dbReference type="Proteomes" id="UP000515512">
    <property type="component" value="Chromosome"/>
</dbReference>
<keyword evidence="4" id="KW-1185">Reference proteome</keyword>
<feature type="transmembrane region" description="Helical" evidence="2">
    <location>
        <begin position="72"/>
        <end position="98"/>
    </location>
</feature>
<sequence length="311" mass="33006">MTGNDAGANAVRSNDAAHRNAPTDKHAGAQALPRTEAETAAVRFFWGELILVALMSIAGNAVHAVLNAPPGLAVVAAFVAMFPPVALLTATHGVGLLVRARANATLAYWSVVVLTSAIAAIAFRLSFDALRDLAIQVGMTADLAWLVPLIIDGAIGQATVALLVLARTPRTDNTPPNPAVRNETEPVRTPDTVRTVSVREVHTETRSTATELGPPYSMAELEAAHPNAIEMDSAHDRWTEIAESVCHADPAGRRDPEKVAAILRLKFEQNWSHSRIAEHVELSSSAVTRTLTAAREHIGGGTEGGALQWTE</sequence>
<dbReference type="RefSeq" id="WP_181585170.1">
    <property type="nucleotide sequence ID" value="NZ_CP059399.1"/>
</dbReference>
<reference evidence="3 4" key="1">
    <citation type="submission" date="2020-07" db="EMBL/GenBank/DDBJ databases">
        <authorList>
            <person name="Zhuang K."/>
            <person name="Ran Y."/>
        </authorList>
    </citation>
    <scope>NUCLEOTIDE SEQUENCE [LARGE SCALE GENOMIC DNA]</scope>
    <source>
        <strain evidence="3 4">WCH-YHL-001</strain>
    </source>
</reference>
<evidence type="ECO:0000256" key="2">
    <source>
        <dbReference type="SAM" id="Phobius"/>
    </source>
</evidence>
<dbReference type="InterPro" id="IPR021235">
    <property type="entry name" value="DUF2637"/>
</dbReference>
<keyword evidence="2" id="KW-0472">Membrane</keyword>
<feature type="transmembrane region" description="Helical" evidence="2">
    <location>
        <begin position="143"/>
        <end position="166"/>
    </location>
</feature>
<dbReference type="SUPFAM" id="SSF88659">
    <property type="entry name" value="Sigma3 and sigma4 domains of RNA polymerase sigma factors"/>
    <property type="match status" value="1"/>
</dbReference>
<proteinExistence type="predicted"/>
<dbReference type="AlphaFoldDB" id="A0A7D6Z638"/>
<feature type="transmembrane region" description="Helical" evidence="2">
    <location>
        <begin position="105"/>
        <end position="123"/>
    </location>
</feature>
<feature type="region of interest" description="Disordered" evidence="1">
    <location>
        <begin position="1"/>
        <end position="32"/>
    </location>
</feature>
<feature type="transmembrane region" description="Helical" evidence="2">
    <location>
        <begin position="44"/>
        <end position="66"/>
    </location>
</feature>
<evidence type="ECO:0000313" key="3">
    <source>
        <dbReference type="EMBL" id="QLY34006.1"/>
    </source>
</evidence>
<keyword evidence="2" id="KW-1133">Transmembrane helix</keyword>